<accession>A0ABY1HI06</accession>
<evidence type="ECO:0000313" key="2">
    <source>
        <dbReference type="Proteomes" id="UP000182660"/>
    </source>
</evidence>
<organism evidence="1 2">
    <name type="scientific">Moritella viscosa</name>
    <dbReference type="NCBI Taxonomy" id="80854"/>
    <lineage>
        <taxon>Bacteria</taxon>
        <taxon>Pseudomonadati</taxon>
        <taxon>Pseudomonadota</taxon>
        <taxon>Gammaproteobacteria</taxon>
        <taxon>Alteromonadales</taxon>
        <taxon>Moritellaceae</taxon>
        <taxon>Moritella</taxon>
    </lineage>
</organism>
<name>A0ABY1HI06_9GAMM</name>
<sequence length="135" mass="14728">MNITFINPVRADINAHLTLLKPAFAGIELAKEEYQFCCDAVRNKQAGLYHIKGRGVDARFVGMVTQDNEYLILALTGRGLVAAAKPIIEAVSGQGYRAIKFHTIKSGMTRILRRFGFVVSEAANDTVLTLDLGGC</sequence>
<dbReference type="GeneID" id="61296515"/>
<evidence type="ECO:0000313" key="1">
    <source>
        <dbReference type="EMBL" id="SGY93968.1"/>
    </source>
</evidence>
<keyword evidence="2" id="KW-1185">Reference proteome</keyword>
<dbReference type="EMBL" id="FPLJ01000060">
    <property type="protein sequence ID" value="SGY93968.1"/>
    <property type="molecule type" value="Genomic_DNA"/>
</dbReference>
<gene>
    <name evidence="1" type="ORF">MT2528_2680</name>
</gene>
<protein>
    <submittedName>
        <fullName evidence="1">Uncharacterized protein</fullName>
    </submittedName>
</protein>
<dbReference type="Proteomes" id="UP000182660">
    <property type="component" value="Unassembled WGS sequence"/>
</dbReference>
<comment type="caution">
    <text evidence="1">The sequence shown here is derived from an EMBL/GenBank/DDBJ whole genome shotgun (WGS) entry which is preliminary data.</text>
</comment>
<proteinExistence type="predicted"/>
<reference evidence="1 2" key="1">
    <citation type="submission" date="2016-11" db="EMBL/GenBank/DDBJ databases">
        <authorList>
            <person name="Klemetsen T."/>
        </authorList>
    </citation>
    <scope>NUCLEOTIDE SEQUENCE [LARGE SCALE GENOMIC DNA]</scope>
    <source>
        <strain evidence="1">MT 2528</strain>
    </source>
</reference>
<dbReference type="RefSeq" id="WP_075472527.1">
    <property type="nucleotide sequence ID" value="NZ_CAWQZC010000153.1"/>
</dbReference>